<comment type="caution">
    <text evidence="1">The sequence shown here is derived from an EMBL/GenBank/DDBJ whole genome shotgun (WGS) entry which is preliminary data.</text>
</comment>
<gene>
    <name evidence="1" type="ORF">BC343_14775</name>
</gene>
<name>A0A1S9P8U2_9SPHI</name>
<reference evidence="1 2" key="1">
    <citation type="submission" date="2016-07" db="EMBL/GenBank/DDBJ databases">
        <title>Genomic analysis of zinc-resistant bacterium Mucilaginibacter pedocola TBZ30.</title>
        <authorList>
            <person name="Huang J."/>
            <person name="Tang J."/>
        </authorList>
    </citation>
    <scope>NUCLEOTIDE SEQUENCE [LARGE SCALE GENOMIC DNA]</scope>
    <source>
        <strain evidence="1 2">TBZ30</strain>
    </source>
</reference>
<organism evidence="1 2">
    <name type="scientific">Mucilaginibacter pedocola</name>
    <dbReference type="NCBI Taxonomy" id="1792845"/>
    <lineage>
        <taxon>Bacteria</taxon>
        <taxon>Pseudomonadati</taxon>
        <taxon>Bacteroidota</taxon>
        <taxon>Sphingobacteriia</taxon>
        <taxon>Sphingobacteriales</taxon>
        <taxon>Sphingobacteriaceae</taxon>
        <taxon>Mucilaginibacter</taxon>
    </lineage>
</organism>
<evidence type="ECO:0000313" key="1">
    <source>
        <dbReference type="EMBL" id="OOQ57365.1"/>
    </source>
</evidence>
<keyword evidence="2" id="KW-1185">Reference proteome</keyword>
<protein>
    <submittedName>
        <fullName evidence="1">Uncharacterized protein</fullName>
    </submittedName>
</protein>
<evidence type="ECO:0000313" key="2">
    <source>
        <dbReference type="Proteomes" id="UP000189739"/>
    </source>
</evidence>
<sequence>MSITKHDIVAKNNEREDLMLYSQTTAFFGDDELLIYIKENKIRFQTDSKGLIEFLPFDNGEMPALEVPLNTRNIQLDTLKISGGINAKMAQSFIANSLEIIVDGGFDAPCATDIEIRSLKHNPEYIVADSAFIFDADKLEKSGPIFLGNNIAHVETDALFFSGKLGSKKKISMFNKNTGFVKVNSYPWLPLDTMKDIISGVYERGRNHKQYIKFLDTCEEKRSPKPF</sequence>
<accession>A0A1S9P8U2</accession>
<dbReference type="RefSeq" id="WP_078350659.1">
    <property type="nucleotide sequence ID" value="NZ_MBTF01000036.1"/>
</dbReference>
<dbReference type="EMBL" id="MBTF01000036">
    <property type="protein sequence ID" value="OOQ57365.1"/>
    <property type="molecule type" value="Genomic_DNA"/>
</dbReference>
<dbReference type="Proteomes" id="UP000189739">
    <property type="component" value="Unassembled WGS sequence"/>
</dbReference>
<dbReference type="AlphaFoldDB" id="A0A1S9P8U2"/>
<proteinExistence type="predicted"/>